<dbReference type="EMBL" id="SRLO01000042">
    <property type="protein sequence ID" value="TNN81973.1"/>
    <property type="molecule type" value="Genomic_DNA"/>
</dbReference>
<dbReference type="Proteomes" id="UP000314294">
    <property type="component" value="Unassembled WGS sequence"/>
</dbReference>
<evidence type="ECO:0000313" key="2">
    <source>
        <dbReference type="Proteomes" id="UP000314294"/>
    </source>
</evidence>
<accession>A0A4Z2IXJ1</accession>
<reference evidence="1 2" key="1">
    <citation type="submission" date="2019-03" db="EMBL/GenBank/DDBJ databases">
        <title>First draft genome of Liparis tanakae, snailfish: a comprehensive survey of snailfish specific genes.</title>
        <authorList>
            <person name="Kim W."/>
            <person name="Song I."/>
            <person name="Jeong J.-H."/>
            <person name="Kim D."/>
            <person name="Kim S."/>
            <person name="Ryu S."/>
            <person name="Song J.Y."/>
            <person name="Lee S.K."/>
        </authorList>
    </citation>
    <scope>NUCLEOTIDE SEQUENCE [LARGE SCALE GENOMIC DNA]</scope>
    <source>
        <tissue evidence="1">Muscle</tissue>
    </source>
</reference>
<keyword evidence="2" id="KW-1185">Reference proteome</keyword>
<dbReference type="AlphaFoldDB" id="A0A4Z2IXJ1"/>
<name>A0A4Z2IXJ1_9TELE</name>
<comment type="caution">
    <text evidence="1">The sequence shown here is derived from an EMBL/GenBank/DDBJ whole genome shotgun (WGS) entry which is preliminary data.</text>
</comment>
<proteinExistence type="predicted"/>
<evidence type="ECO:0000313" key="1">
    <source>
        <dbReference type="EMBL" id="TNN81973.1"/>
    </source>
</evidence>
<organism evidence="1 2">
    <name type="scientific">Liparis tanakae</name>
    <name type="common">Tanaka's snailfish</name>
    <dbReference type="NCBI Taxonomy" id="230148"/>
    <lineage>
        <taxon>Eukaryota</taxon>
        <taxon>Metazoa</taxon>
        <taxon>Chordata</taxon>
        <taxon>Craniata</taxon>
        <taxon>Vertebrata</taxon>
        <taxon>Euteleostomi</taxon>
        <taxon>Actinopterygii</taxon>
        <taxon>Neopterygii</taxon>
        <taxon>Teleostei</taxon>
        <taxon>Neoteleostei</taxon>
        <taxon>Acanthomorphata</taxon>
        <taxon>Eupercaria</taxon>
        <taxon>Perciformes</taxon>
        <taxon>Cottioidei</taxon>
        <taxon>Cottales</taxon>
        <taxon>Liparidae</taxon>
        <taxon>Liparis</taxon>
    </lineage>
</organism>
<protein>
    <submittedName>
        <fullName evidence="1">Uncharacterized protein</fullName>
    </submittedName>
</protein>
<gene>
    <name evidence="1" type="ORF">EYF80_007619</name>
</gene>
<sequence length="205" mass="22996">MISVLSSLTMPVRKLRTRSMRKKVSETTLKTIQGGVFSSLKKVMPTGMMMRFPTISSSMSQKSQECNALKIGQTPHHLFRRNKYKFHFTNTPVSVKKGFQHTNYLKSLYGWIIQKPADFTRSLSCSTALSLPSIRRENLLTPGWSIAPNCRCMKPAWYSRSSSGMICSVPSNLIKLDWSNTELCPAAPLRPPVARCGAPRLRSPG</sequence>